<sequence length="751" mass="88292">MAGSQLKQLKAALKEKGLIGQSNISKKKAKKTKNDVDRDLKQQNLQEIRHQFNKFDTKLNKSKKDFTVIRNGKFVKVNDNSDNIGHKKGLMQNQMKSQYELERNRKNKNGGLIDRRFGENDQGLSKEEKMLARFTRERQAQGKKRNLYSLESDEEEDDDNDGFTLTHAGQSLSLDDEDTIKYVDEDQQGLQPPKKKSKAEVMKEVIAKSKFYKQQRQKEFAKTQDNIQDLDDEFDDIMGDLREAQSGVKNAFSQKKPEEIEYDNKVRELNYDRRAVPADRTETQEEIEKKFKEKQEKLEADRLRRMEGMEEREQQGDDLEDDFWNNSEEEEEVEEEIDEEEVESNSKVPVEMPITAEEFIQQMDQVEDKAKHIQTIINSYKPNLAPGNKEKMNIFVSILFNYILHLANNFTNFDKELFILIKLAESYNEKLVEVTRNYINELESRINDIKPQDLIFFSLIGYLFSTSDHYHLVVTPCLILMNEILTNIIYQDKSIVSLSQGVFICDVLLKYQRFSKRIDPEIINFIEQSMLLLLPDVDSIDKSKFLSSTNVVSQLNMNEEWKETSVLSVKNIFDGKISKSELILKLVSIMDECVNLWKDKSLVEILESFINILTHINKYHKVNVDKFIKLHKIAKSERKPLTLQVHKSISIPLLTPTFEENFNPDKKSYDINKDRQELQKIQYELKKEKKAALKDIRSENRFLAREQIKEKKDMYDEYHKKMANIVNSIQNEEGSEKNKYERERKQRKNKR</sequence>
<comment type="caution">
    <text evidence="9">The sequence shown here is derived from an EMBL/GenBank/DDBJ whole genome shotgun (WGS) entry which is preliminary data.</text>
</comment>
<evidence type="ECO:0000313" key="9">
    <source>
        <dbReference type="EMBL" id="CAI5758575.1"/>
    </source>
</evidence>
<dbReference type="Proteomes" id="UP001152885">
    <property type="component" value="Unassembled WGS sequence"/>
</dbReference>
<dbReference type="PANTHER" id="PTHR23183:SF0">
    <property type="entry name" value="NUCLEOLAR PROTEIN 14"/>
    <property type="match status" value="1"/>
</dbReference>
<proteinExistence type="inferred from homology"/>
<comment type="function">
    <text evidence="6">Involved in nucleolar processing of pre-18S ribosomal RNA. Has a role in the nuclear export of 40S pre-ribosomal subunit to the cytoplasm.</text>
</comment>
<organism evidence="9 10">
    <name type="scientific">Candida verbasci</name>
    <dbReference type="NCBI Taxonomy" id="1227364"/>
    <lineage>
        <taxon>Eukaryota</taxon>
        <taxon>Fungi</taxon>
        <taxon>Dikarya</taxon>
        <taxon>Ascomycota</taxon>
        <taxon>Saccharomycotina</taxon>
        <taxon>Pichiomycetes</taxon>
        <taxon>Debaryomycetaceae</taxon>
        <taxon>Candida/Lodderomyces clade</taxon>
        <taxon>Candida</taxon>
    </lineage>
</organism>
<keyword evidence="10" id="KW-1185">Reference proteome</keyword>
<keyword evidence="4" id="KW-0698">rRNA processing</keyword>
<dbReference type="Pfam" id="PF04147">
    <property type="entry name" value="Nop14"/>
    <property type="match status" value="2"/>
</dbReference>
<reference evidence="9" key="1">
    <citation type="submission" date="2022-12" db="EMBL/GenBank/DDBJ databases">
        <authorList>
            <person name="Brejova B."/>
        </authorList>
    </citation>
    <scope>NUCLEOTIDE SEQUENCE</scope>
</reference>
<evidence type="ECO:0000313" key="10">
    <source>
        <dbReference type="Proteomes" id="UP001152885"/>
    </source>
</evidence>
<keyword evidence="5" id="KW-0539">Nucleus</keyword>
<keyword evidence="7" id="KW-0175">Coiled coil</keyword>
<evidence type="ECO:0000256" key="1">
    <source>
        <dbReference type="ARBA" id="ARBA00004604"/>
    </source>
</evidence>
<evidence type="ECO:0008006" key="11">
    <source>
        <dbReference type="Google" id="ProtNLM"/>
    </source>
</evidence>
<comment type="subcellular location">
    <subcellularLocation>
        <location evidence="1">Nucleus</location>
        <location evidence="1">Nucleolus</location>
    </subcellularLocation>
</comment>
<evidence type="ECO:0000256" key="6">
    <source>
        <dbReference type="ARBA" id="ARBA00024695"/>
    </source>
</evidence>
<evidence type="ECO:0000256" key="7">
    <source>
        <dbReference type="SAM" id="Coils"/>
    </source>
</evidence>
<feature type="region of interest" description="Disordered" evidence="8">
    <location>
        <begin position="136"/>
        <end position="170"/>
    </location>
</feature>
<evidence type="ECO:0000256" key="3">
    <source>
        <dbReference type="ARBA" id="ARBA00022517"/>
    </source>
</evidence>
<evidence type="ECO:0000256" key="4">
    <source>
        <dbReference type="ARBA" id="ARBA00022552"/>
    </source>
</evidence>
<feature type="compositionally biased region" description="Acidic residues" evidence="8">
    <location>
        <begin position="316"/>
        <end position="343"/>
    </location>
</feature>
<evidence type="ECO:0000256" key="8">
    <source>
        <dbReference type="SAM" id="MobiDB-lite"/>
    </source>
</evidence>
<evidence type="ECO:0000256" key="2">
    <source>
        <dbReference type="ARBA" id="ARBA00007466"/>
    </source>
</evidence>
<dbReference type="AlphaFoldDB" id="A0A9W4TYB8"/>
<feature type="region of interest" description="Disordered" evidence="8">
    <location>
        <begin position="307"/>
        <end position="347"/>
    </location>
</feature>
<dbReference type="InterPro" id="IPR007276">
    <property type="entry name" value="Nop14"/>
</dbReference>
<accession>A0A9W4TYB8</accession>
<feature type="region of interest" description="Disordered" evidence="8">
    <location>
        <begin position="728"/>
        <end position="751"/>
    </location>
</feature>
<feature type="compositionally biased region" description="Acidic residues" evidence="8">
    <location>
        <begin position="151"/>
        <end position="161"/>
    </location>
</feature>
<protein>
    <recommendedName>
        <fullName evidence="11">Nop14-like protein</fullName>
    </recommendedName>
</protein>
<comment type="similarity">
    <text evidence="2">Belongs to the NOP14 family.</text>
</comment>
<name>A0A9W4TYB8_9ASCO</name>
<dbReference type="GO" id="GO:0030692">
    <property type="term" value="C:Noc4p-Nop14p complex"/>
    <property type="evidence" value="ECO:0007669"/>
    <property type="project" value="TreeGrafter"/>
</dbReference>
<dbReference type="GO" id="GO:0032040">
    <property type="term" value="C:small-subunit processome"/>
    <property type="evidence" value="ECO:0007669"/>
    <property type="project" value="InterPro"/>
</dbReference>
<feature type="compositionally biased region" description="Basic and acidic residues" evidence="8">
    <location>
        <begin position="734"/>
        <end position="744"/>
    </location>
</feature>
<evidence type="ECO:0000256" key="5">
    <source>
        <dbReference type="ARBA" id="ARBA00023242"/>
    </source>
</evidence>
<dbReference type="PANTHER" id="PTHR23183">
    <property type="entry name" value="NOP14"/>
    <property type="match status" value="1"/>
</dbReference>
<feature type="coiled-coil region" evidence="7">
    <location>
        <begin position="671"/>
        <end position="706"/>
    </location>
</feature>
<keyword evidence="3" id="KW-0690">Ribosome biogenesis</keyword>
<dbReference type="OrthoDB" id="441771at2759"/>
<dbReference type="GO" id="GO:0030490">
    <property type="term" value="P:maturation of SSU-rRNA"/>
    <property type="evidence" value="ECO:0007669"/>
    <property type="project" value="TreeGrafter"/>
</dbReference>
<dbReference type="EMBL" id="CANTUO010000003">
    <property type="protein sequence ID" value="CAI5758575.1"/>
    <property type="molecule type" value="Genomic_DNA"/>
</dbReference>
<gene>
    <name evidence="9" type="ORF">CANVERA_P3087</name>
</gene>